<dbReference type="AlphaFoldDB" id="A0A8T0EFI8"/>
<comment type="caution">
    <text evidence="2">The sequence shown here is derived from an EMBL/GenBank/DDBJ whole genome shotgun (WGS) entry which is preliminary data.</text>
</comment>
<dbReference type="Proteomes" id="UP000807504">
    <property type="component" value="Unassembled WGS sequence"/>
</dbReference>
<accession>A0A8T0EFI8</accession>
<feature type="compositionally biased region" description="Gly residues" evidence="1">
    <location>
        <begin position="128"/>
        <end position="137"/>
    </location>
</feature>
<evidence type="ECO:0000313" key="3">
    <source>
        <dbReference type="Proteomes" id="UP000807504"/>
    </source>
</evidence>
<protein>
    <submittedName>
        <fullName evidence="2">Uncharacterized protein</fullName>
    </submittedName>
</protein>
<keyword evidence="3" id="KW-1185">Reference proteome</keyword>
<evidence type="ECO:0000313" key="2">
    <source>
        <dbReference type="EMBL" id="KAF8771477.1"/>
    </source>
</evidence>
<dbReference type="EMBL" id="JABXBU010002228">
    <property type="protein sequence ID" value="KAF8771477.1"/>
    <property type="molecule type" value="Genomic_DNA"/>
</dbReference>
<reference evidence="2" key="2">
    <citation type="submission" date="2020-06" db="EMBL/GenBank/DDBJ databases">
        <authorList>
            <person name="Sheffer M."/>
        </authorList>
    </citation>
    <scope>NUCLEOTIDE SEQUENCE</scope>
</reference>
<organism evidence="2 3">
    <name type="scientific">Argiope bruennichi</name>
    <name type="common">Wasp spider</name>
    <name type="synonym">Aranea bruennichi</name>
    <dbReference type="NCBI Taxonomy" id="94029"/>
    <lineage>
        <taxon>Eukaryota</taxon>
        <taxon>Metazoa</taxon>
        <taxon>Ecdysozoa</taxon>
        <taxon>Arthropoda</taxon>
        <taxon>Chelicerata</taxon>
        <taxon>Arachnida</taxon>
        <taxon>Araneae</taxon>
        <taxon>Araneomorphae</taxon>
        <taxon>Entelegynae</taxon>
        <taxon>Araneoidea</taxon>
        <taxon>Araneidae</taxon>
        <taxon>Argiope</taxon>
    </lineage>
</organism>
<feature type="compositionally biased region" description="Basic and acidic residues" evidence="1">
    <location>
        <begin position="42"/>
        <end position="56"/>
    </location>
</feature>
<evidence type="ECO:0000256" key="1">
    <source>
        <dbReference type="SAM" id="MobiDB-lite"/>
    </source>
</evidence>
<name>A0A8T0EFI8_ARGBR</name>
<proteinExistence type="predicted"/>
<gene>
    <name evidence="2" type="ORF">HNY73_018896</name>
</gene>
<reference evidence="2" key="1">
    <citation type="journal article" date="2020" name="bioRxiv">
        <title>Chromosome-level reference genome of the European wasp spider Argiope bruennichi: a resource for studies on range expansion and evolutionary adaptation.</title>
        <authorList>
            <person name="Sheffer M.M."/>
            <person name="Hoppe A."/>
            <person name="Krehenwinkel H."/>
            <person name="Uhl G."/>
            <person name="Kuss A.W."/>
            <person name="Jensen L."/>
            <person name="Jensen C."/>
            <person name="Gillespie R.G."/>
            <person name="Hoff K.J."/>
            <person name="Prost S."/>
        </authorList>
    </citation>
    <scope>NUCLEOTIDE SEQUENCE</scope>
</reference>
<feature type="region of interest" description="Disordered" evidence="1">
    <location>
        <begin position="1"/>
        <end position="137"/>
    </location>
</feature>
<sequence>MGVSGGTGQALRSEGKVNARAKGIGPVRGGSASGGSRYTKAFGEKGQRQAERDGSSESKTLTRMTCVARTKMERGEAGVNHGKATRKDANKKRGSVAGLRGKDNGDQGHNISNEEAQCKMRSETAAGMGEGGVKQKG</sequence>